<dbReference type="EMBL" id="LAZR01018154">
    <property type="protein sequence ID" value="KKL97500.1"/>
    <property type="molecule type" value="Genomic_DNA"/>
</dbReference>
<reference evidence="1" key="1">
    <citation type="journal article" date="2015" name="Nature">
        <title>Complex archaea that bridge the gap between prokaryotes and eukaryotes.</title>
        <authorList>
            <person name="Spang A."/>
            <person name="Saw J.H."/>
            <person name="Jorgensen S.L."/>
            <person name="Zaremba-Niedzwiedzka K."/>
            <person name="Martijn J."/>
            <person name="Lind A.E."/>
            <person name="van Eijk R."/>
            <person name="Schleper C."/>
            <person name="Guy L."/>
            <person name="Ettema T.J."/>
        </authorList>
    </citation>
    <scope>NUCLEOTIDE SEQUENCE</scope>
</reference>
<sequence length="27" mass="3392">YIADKFRDYPIKIEKLKKKQKLDVYFT</sequence>
<comment type="caution">
    <text evidence="1">The sequence shown here is derived from an EMBL/GenBank/DDBJ whole genome shotgun (WGS) entry which is preliminary data.</text>
</comment>
<accession>A0A0F9IUS4</accession>
<organism evidence="1">
    <name type="scientific">marine sediment metagenome</name>
    <dbReference type="NCBI Taxonomy" id="412755"/>
    <lineage>
        <taxon>unclassified sequences</taxon>
        <taxon>metagenomes</taxon>
        <taxon>ecological metagenomes</taxon>
    </lineage>
</organism>
<gene>
    <name evidence="1" type="ORF">LCGC14_1833810</name>
</gene>
<proteinExistence type="predicted"/>
<dbReference type="AlphaFoldDB" id="A0A0F9IUS4"/>
<evidence type="ECO:0000313" key="1">
    <source>
        <dbReference type="EMBL" id="KKL97500.1"/>
    </source>
</evidence>
<name>A0A0F9IUS4_9ZZZZ</name>
<protein>
    <submittedName>
        <fullName evidence="1">Uncharacterized protein</fullName>
    </submittedName>
</protein>
<feature type="non-terminal residue" evidence="1">
    <location>
        <position position="1"/>
    </location>
</feature>